<dbReference type="Proteomes" id="UP001060085">
    <property type="component" value="Linkage Group LG08"/>
</dbReference>
<dbReference type="EMBL" id="CM044708">
    <property type="protein sequence ID" value="KAI5647088.1"/>
    <property type="molecule type" value="Genomic_DNA"/>
</dbReference>
<sequence>MKIFNWVHRRFTHKGGFNENVKKEDEEESCIFTKDIEAQALLANIVVTHDLMLDVGSWKGGLLSIGTLGGLGDFTHVQVQVQHPNYHAKEKEEALMEVEDAEYYSAQCDLEYDNDEKEEGEEMNPLLIEGGGGSNSNRRHYEIVSPPPPPPPAPTRARAPAAAAAAAAAAASVLLTIDATPLSLAGGDDRDRSKKWDHSISTTKKERVTLADLFSAESDHDHEARITKVSKINRKVPAGDFICKKTGPHHHSSKKLMISGKFKDDSARPMKKLGQMMKRMMKRKIHPDAAQTKHIIKDDRLTESSSPSSSNNESISLLHQIQDVVGVSKKAAN</sequence>
<protein>
    <submittedName>
        <fullName evidence="1">Uncharacterized protein</fullName>
    </submittedName>
</protein>
<reference evidence="2" key="1">
    <citation type="journal article" date="2023" name="Nat. Plants">
        <title>Single-cell RNA sequencing provides a high-resolution roadmap for understanding the multicellular compartmentation of specialized metabolism.</title>
        <authorList>
            <person name="Sun S."/>
            <person name="Shen X."/>
            <person name="Li Y."/>
            <person name="Li Y."/>
            <person name="Wang S."/>
            <person name="Li R."/>
            <person name="Zhang H."/>
            <person name="Shen G."/>
            <person name="Guo B."/>
            <person name="Wei J."/>
            <person name="Xu J."/>
            <person name="St-Pierre B."/>
            <person name="Chen S."/>
            <person name="Sun C."/>
        </authorList>
    </citation>
    <scope>NUCLEOTIDE SEQUENCE [LARGE SCALE GENOMIC DNA]</scope>
</reference>
<evidence type="ECO:0000313" key="2">
    <source>
        <dbReference type="Proteomes" id="UP001060085"/>
    </source>
</evidence>
<evidence type="ECO:0000313" key="1">
    <source>
        <dbReference type="EMBL" id="KAI5647088.1"/>
    </source>
</evidence>
<proteinExistence type="predicted"/>
<gene>
    <name evidence="1" type="ORF">M9H77_33093</name>
</gene>
<keyword evidence="2" id="KW-1185">Reference proteome</keyword>
<accession>A0ACB9ZHZ9</accession>
<organism evidence="1 2">
    <name type="scientific">Catharanthus roseus</name>
    <name type="common">Madagascar periwinkle</name>
    <name type="synonym">Vinca rosea</name>
    <dbReference type="NCBI Taxonomy" id="4058"/>
    <lineage>
        <taxon>Eukaryota</taxon>
        <taxon>Viridiplantae</taxon>
        <taxon>Streptophyta</taxon>
        <taxon>Embryophyta</taxon>
        <taxon>Tracheophyta</taxon>
        <taxon>Spermatophyta</taxon>
        <taxon>Magnoliopsida</taxon>
        <taxon>eudicotyledons</taxon>
        <taxon>Gunneridae</taxon>
        <taxon>Pentapetalae</taxon>
        <taxon>asterids</taxon>
        <taxon>lamiids</taxon>
        <taxon>Gentianales</taxon>
        <taxon>Apocynaceae</taxon>
        <taxon>Rauvolfioideae</taxon>
        <taxon>Vinceae</taxon>
        <taxon>Catharanthinae</taxon>
        <taxon>Catharanthus</taxon>
    </lineage>
</organism>
<name>A0ACB9ZHZ9_CATRO</name>
<comment type="caution">
    <text evidence="1">The sequence shown here is derived from an EMBL/GenBank/DDBJ whole genome shotgun (WGS) entry which is preliminary data.</text>
</comment>